<dbReference type="Proteomes" id="UP000076871">
    <property type="component" value="Unassembled WGS sequence"/>
</dbReference>
<feature type="region of interest" description="Disordered" evidence="1">
    <location>
        <begin position="1"/>
        <end position="20"/>
    </location>
</feature>
<dbReference type="EMBL" id="KV427696">
    <property type="protein sequence ID" value="KZT00110.1"/>
    <property type="molecule type" value="Genomic_DNA"/>
</dbReference>
<dbReference type="InParanoid" id="A0A165B2N2"/>
<accession>A0A165B2N2</accession>
<protein>
    <submittedName>
        <fullName evidence="2">Uncharacterized protein</fullName>
    </submittedName>
</protein>
<dbReference type="GeneID" id="63827293"/>
<dbReference type="AlphaFoldDB" id="A0A165B2N2"/>
<evidence type="ECO:0000256" key="1">
    <source>
        <dbReference type="SAM" id="MobiDB-lite"/>
    </source>
</evidence>
<evidence type="ECO:0000313" key="3">
    <source>
        <dbReference type="Proteomes" id="UP000076871"/>
    </source>
</evidence>
<keyword evidence="3" id="KW-1185">Reference proteome</keyword>
<proteinExistence type="predicted"/>
<evidence type="ECO:0000313" key="2">
    <source>
        <dbReference type="EMBL" id="KZT00110.1"/>
    </source>
</evidence>
<organism evidence="2 3">
    <name type="scientific">Laetiporus sulphureus 93-53</name>
    <dbReference type="NCBI Taxonomy" id="1314785"/>
    <lineage>
        <taxon>Eukaryota</taxon>
        <taxon>Fungi</taxon>
        <taxon>Dikarya</taxon>
        <taxon>Basidiomycota</taxon>
        <taxon>Agaricomycotina</taxon>
        <taxon>Agaricomycetes</taxon>
        <taxon>Polyporales</taxon>
        <taxon>Laetiporus</taxon>
    </lineage>
</organism>
<name>A0A165B2N2_9APHY</name>
<gene>
    <name evidence="2" type="ORF">LAESUDRAFT_732562</name>
</gene>
<reference evidence="2 3" key="1">
    <citation type="journal article" date="2016" name="Mol. Biol. Evol.">
        <title>Comparative Genomics of Early-Diverging Mushroom-Forming Fungi Provides Insights into the Origins of Lignocellulose Decay Capabilities.</title>
        <authorList>
            <person name="Nagy L.G."/>
            <person name="Riley R."/>
            <person name="Tritt A."/>
            <person name="Adam C."/>
            <person name="Daum C."/>
            <person name="Floudas D."/>
            <person name="Sun H."/>
            <person name="Yadav J.S."/>
            <person name="Pangilinan J."/>
            <person name="Larsson K.H."/>
            <person name="Matsuura K."/>
            <person name="Barry K."/>
            <person name="Labutti K."/>
            <person name="Kuo R."/>
            <person name="Ohm R.A."/>
            <person name="Bhattacharya S.S."/>
            <person name="Shirouzu T."/>
            <person name="Yoshinaga Y."/>
            <person name="Martin F.M."/>
            <person name="Grigoriev I.V."/>
            <person name="Hibbett D.S."/>
        </authorList>
    </citation>
    <scope>NUCLEOTIDE SEQUENCE [LARGE SCALE GENOMIC DNA]</scope>
    <source>
        <strain evidence="2 3">93-53</strain>
    </source>
</reference>
<sequence>MDTTGSDTHSPHTRRRIDVRAHHDQAIPVYCEGCSRSRRDLPRCAALIARQSAPL</sequence>
<dbReference type="RefSeq" id="XP_040757850.1">
    <property type="nucleotide sequence ID" value="XM_040910264.1"/>
</dbReference>